<reference evidence="2" key="1">
    <citation type="submission" date="2021-01" db="EMBL/GenBank/DDBJ databases">
        <authorList>
            <person name="Corre E."/>
            <person name="Pelletier E."/>
            <person name="Niang G."/>
            <person name="Scheremetjew M."/>
            <person name="Finn R."/>
            <person name="Kale V."/>
            <person name="Holt S."/>
            <person name="Cochrane G."/>
            <person name="Meng A."/>
            <person name="Brown T."/>
            <person name="Cohen L."/>
        </authorList>
    </citation>
    <scope>NUCLEOTIDE SEQUENCE</scope>
    <source>
        <strain evidence="2">CCMP1381</strain>
    </source>
</reference>
<feature type="coiled-coil region" evidence="1">
    <location>
        <begin position="128"/>
        <end position="215"/>
    </location>
</feature>
<feature type="coiled-coil region" evidence="1">
    <location>
        <begin position="40"/>
        <end position="91"/>
    </location>
</feature>
<name>A0A7S2B967_9STRA</name>
<proteinExistence type="predicted"/>
<sequence>MTDTSMMSYHEEFAELEPPDNAEEQVLACANYDDDYIYSMEDMLDEFNELERQKEETEREKSELCRRLDEAERQNSTLRKAQMTIEAERDRALSDLQIASYQNKYSQREALKSQAADDRDQASVQDQLVMAKLDLAETLQNKDQLMNENIKMRRRVAKMREHLREAQATVMDEKHKYAKTIGEIKMKLAQEQASREDLEIDLQHAIAEKTAVQKEFLETVPRRGSLYFPANR</sequence>
<evidence type="ECO:0000256" key="1">
    <source>
        <dbReference type="SAM" id="Coils"/>
    </source>
</evidence>
<dbReference type="AlphaFoldDB" id="A0A7S2B967"/>
<protein>
    <submittedName>
        <fullName evidence="2">Uncharacterized protein</fullName>
    </submittedName>
</protein>
<dbReference type="EMBL" id="HBGS01012061">
    <property type="protein sequence ID" value="CAD9389949.1"/>
    <property type="molecule type" value="Transcribed_RNA"/>
</dbReference>
<keyword evidence="1" id="KW-0175">Coiled coil</keyword>
<accession>A0A7S2B967</accession>
<gene>
    <name evidence="2" type="ORF">DSPE1174_LOCUS6343</name>
</gene>
<organism evidence="2">
    <name type="scientific">Octactis speculum</name>
    <dbReference type="NCBI Taxonomy" id="3111310"/>
    <lineage>
        <taxon>Eukaryota</taxon>
        <taxon>Sar</taxon>
        <taxon>Stramenopiles</taxon>
        <taxon>Ochrophyta</taxon>
        <taxon>Dictyochophyceae</taxon>
        <taxon>Dictyochales</taxon>
        <taxon>Dictyochaceae</taxon>
        <taxon>Octactis</taxon>
    </lineage>
</organism>
<evidence type="ECO:0000313" key="2">
    <source>
        <dbReference type="EMBL" id="CAD9389949.1"/>
    </source>
</evidence>